<protein>
    <submittedName>
        <fullName evidence="1">Uncharacterized protein</fullName>
    </submittedName>
</protein>
<name>A0A4P6EG38_9MICO</name>
<evidence type="ECO:0000313" key="1">
    <source>
        <dbReference type="EMBL" id="QAY61264.1"/>
    </source>
</evidence>
<dbReference type="Proteomes" id="UP000293995">
    <property type="component" value="Chromosome"/>
</dbReference>
<dbReference type="AlphaFoldDB" id="A0A4P6EG38"/>
<reference evidence="1 2" key="1">
    <citation type="submission" date="2019-01" db="EMBL/GenBank/DDBJ databases">
        <title>Genome sequencing of strain DFW100M-13.</title>
        <authorList>
            <person name="Heo J."/>
            <person name="Kim S.-J."/>
            <person name="Kim J.-S."/>
            <person name="Hong S.-B."/>
            <person name="Kwon S.-W."/>
        </authorList>
    </citation>
    <scope>NUCLEOTIDE SEQUENCE [LARGE SCALE GENOMIC DNA]</scope>
    <source>
        <strain evidence="1 2">DFW100M-13</strain>
    </source>
</reference>
<gene>
    <name evidence="1" type="ORF">ET475_15600</name>
</gene>
<organism evidence="1 2">
    <name type="scientific">Microbacterium protaetiae</name>
    <dbReference type="NCBI Taxonomy" id="2509458"/>
    <lineage>
        <taxon>Bacteria</taxon>
        <taxon>Bacillati</taxon>
        <taxon>Actinomycetota</taxon>
        <taxon>Actinomycetes</taxon>
        <taxon>Micrococcales</taxon>
        <taxon>Microbacteriaceae</taxon>
        <taxon>Microbacterium</taxon>
    </lineage>
</organism>
<sequence length="64" mass="6630">MSTPALPITDRQGDVLVALEANSESALNLAAEPPCPLALVVLDSGEQILMGRNRWRGGGSCPVA</sequence>
<accession>A0A4P6EG38</accession>
<proteinExistence type="predicted"/>
<dbReference type="RefSeq" id="WP_129392362.1">
    <property type="nucleotide sequence ID" value="NZ_CP035494.1"/>
</dbReference>
<dbReference type="KEGG" id="mprt:ET475_15600"/>
<evidence type="ECO:0000313" key="2">
    <source>
        <dbReference type="Proteomes" id="UP000293995"/>
    </source>
</evidence>
<dbReference type="EMBL" id="CP035494">
    <property type="protein sequence ID" value="QAY61264.1"/>
    <property type="molecule type" value="Genomic_DNA"/>
</dbReference>
<keyword evidence="2" id="KW-1185">Reference proteome</keyword>